<comment type="caution">
    <text evidence="4">The sequence shown here is derived from an EMBL/GenBank/DDBJ whole genome shotgun (WGS) entry which is preliminary data.</text>
</comment>
<dbReference type="Gene3D" id="2.170.300.10">
    <property type="entry name" value="Tie2 ligand-binding domain superfamily"/>
    <property type="match status" value="1"/>
</dbReference>
<dbReference type="Proteomes" id="UP000018936">
    <property type="component" value="Unassembled WGS sequence"/>
</dbReference>
<evidence type="ECO:0000256" key="1">
    <source>
        <dbReference type="ARBA" id="ARBA00022536"/>
    </source>
</evidence>
<dbReference type="PROSITE" id="PS50026">
    <property type="entry name" value="EGF_3"/>
    <property type="match status" value="1"/>
</dbReference>
<feature type="disulfide bond" evidence="2">
    <location>
        <begin position="37"/>
        <end position="46"/>
    </location>
</feature>
<dbReference type="EMBL" id="AZIM01003067">
    <property type="protein sequence ID" value="ETE62786.1"/>
    <property type="molecule type" value="Genomic_DNA"/>
</dbReference>
<dbReference type="InterPro" id="IPR002049">
    <property type="entry name" value="LE_dom"/>
</dbReference>
<dbReference type="InterPro" id="IPR000742">
    <property type="entry name" value="EGF"/>
</dbReference>
<dbReference type="CDD" id="cd00055">
    <property type="entry name" value="EGF_Lam"/>
    <property type="match status" value="1"/>
</dbReference>
<sequence length="175" mass="18746">MKIAPGCDQDHWGPHCSNPCQCRNGALCNPITGACVCAPGYKGWRCEDLCEPGTYGKGCLLKLNKGLAFLDMSKLIQNELLYRRPPSQNPDTCETSSGVSLLHSSRVSMLGPRKDFGVLLTGSVCAQPCPSGTYGVNCSQECPCRNGGQCDHVTGVCLCTAGYMGDRKQVTGEEY</sequence>
<dbReference type="PROSITE" id="PS51257">
    <property type="entry name" value="PROKAR_LIPOPROTEIN"/>
    <property type="match status" value="1"/>
</dbReference>
<dbReference type="SMART" id="SM00181">
    <property type="entry name" value="EGF"/>
    <property type="match status" value="2"/>
</dbReference>
<name>V8NLD5_OPHHA</name>
<dbReference type="AlphaFoldDB" id="V8NLD5"/>
<protein>
    <submittedName>
        <fullName evidence="4">Multiple epidermal growth factor-like domains protein 11</fullName>
    </submittedName>
</protein>
<accession>V8NLD5</accession>
<proteinExistence type="predicted"/>
<dbReference type="SMART" id="SM00180">
    <property type="entry name" value="EGF_Lam"/>
    <property type="match status" value="1"/>
</dbReference>
<feature type="non-terminal residue" evidence="4">
    <location>
        <position position="1"/>
    </location>
</feature>
<dbReference type="PANTHER" id="PTHR24043">
    <property type="entry name" value="SCAVENGER RECEPTOR CLASS F"/>
    <property type="match status" value="1"/>
</dbReference>
<dbReference type="OrthoDB" id="8996992at2759"/>
<dbReference type="GO" id="GO:0005044">
    <property type="term" value="F:scavenger receptor activity"/>
    <property type="evidence" value="ECO:0007669"/>
    <property type="project" value="InterPro"/>
</dbReference>
<comment type="caution">
    <text evidence="2">Lacks conserved residue(s) required for the propagation of feature annotation.</text>
</comment>
<organism evidence="4 5">
    <name type="scientific">Ophiophagus hannah</name>
    <name type="common">King cobra</name>
    <name type="synonym">Naja hannah</name>
    <dbReference type="NCBI Taxonomy" id="8665"/>
    <lineage>
        <taxon>Eukaryota</taxon>
        <taxon>Metazoa</taxon>
        <taxon>Chordata</taxon>
        <taxon>Craniata</taxon>
        <taxon>Vertebrata</taxon>
        <taxon>Euteleostomi</taxon>
        <taxon>Lepidosauria</taxon>
        <taxon>Squamata</taxon>
        <taxon>Bifurcata</taxon>
        <taxon>Unidentata</taxon>
        <taxon>Episquamata</taxon>
        <taxon>Toxicofera</taxon>
        <taxon>Serpentes</taxon>
        <taxon>Colubroidea</taxon>
        <taxon>Elapidae</taxon>
        <taxon>Elapinae</taxon>
        <taxon>Ophiophagus</taxon>
    </lineage>
</organism>
<reference evidence="4 5" key="1">
    <citation type="journal article" date="2013" name="Proc. Natl. Acad. Sci. U.S.A.">
        <title>The king cobra genome reveals dynamic gene evolution and adaptation in the snake venom system.</title>
        <authorList>
            <person name="Vonk F.J."/>
            <person name="Casewell N.R."/>
            <person name="Henkel C.V."/>
            <person name="Heimberg A.M."/>
            <person name="Jansen H.J."/>
            <person name="McCleary R.J."/>
            <person name="Kerkkamp H.M."/>
            <person name="Vos R.A."/>
            <person name="Guerreiro I."/>
            <person name="Calvete J.J."/>
            <person name="Wuster W."/>
            <person name="Woods A.E."/>
            <person name="Logan J.M."/>
            <person name="Harrison R.A."/>
            <person name="Castoe T.A."/>
            <person name="de Koning A.P."/>
            <person name="Pollock D.D."/>
            <person name="Yandell M."/>
            <person name="Calderon D."/>
            <person name="Renjifo C."/>
            <person name="Currier R.B."/>
            <person name="Salgado D."/>
            <person name="Pla D."/>
            <person name="Sanz L."/>
            <person name="Hyder A.S."/>
            <person name="Ribeiro J.M."/>
            <person name="Arntzen J.W."/>
            <person name="van den Thillart G.E."/>
            <person name="Boetzer M."/>
            <person name="Pirovano W."/>
            <person name="Dirks R.P."/>
            <person name="Spaink H.P."/>
            <person name="Duboule D."/>
            <person name="McGlinn E."/>
            <person name="Kini R.M."/>
            <person name="Richardson M.K."/>
        </authorList>
    </citation>
    <scope>NUCLEOTIDE SEQUENCE</scope>
    <source>
        <tissue evidence="4">Blood</tissue>
    </source>
</reference>
<keyword evidence="1 2" id="KW-0245">EGF-like domain</keyword>
<dbReference type="InterPro" id="IPR042635">
    <property type="entry name" value="MEGF10/SREC1/2-like"/>
</dbReference>
<dbReference type="Pfam" id="PF00053">
    <property type="entry name" value="EGF_laminin"/>
    <property type="match status" value="2"/>
</dbReference>
<evidence type="ECO:0000256" key="2">
    <source>
        <dbReference type="PROSITE-ProRule" id="PRU00076"/>
    </source>
</evidence>
<dbReference type="PROSITE" id="PS00022">
    <property type="entry name" value="EGF_1"/>
    <property type="match status" value="1"/>
</dbReference>
<evidence type="ECO:0000259" key="3">
    <source>
        <dbReference type="PROSITE" id="PS50026"/>
    </source>
</evidence>
<gene>
    <name evidence="4" type="primary">Megf11</name>
    <name evidence="4" type="ORF">L345_11455</name>
</gene>
<keyword evidence="2" id="KW-1015">Disulfide bond</keyword>
<evidence type="ECO:0000313" key="5">
    <source>
        <dbReference type="Proteomes" id="UP000018936"/>
    </source>
</evidence>
<keyword evidence="5" id="KW-1185">Reference proteome</keyword>
<feature type="domain" description="EGF-like" evidence="3">
    <location>
        <begin position="17"/>
        <end position="47"/>
    </location>
</feature>
<evidence type="ECO:0000313" key="4">
    <source>
        <dbReference type="EMBL" id="ETE62786.1"/>
    </source>
</evidence>
<dbReference type="PANTHER" id="PTHR24043:SF8">
    <property type="entry name" value="EGF-LIKE DOMAIN-CONTAINING PROTEIN"/>
    <property type="match status" value="1"/>
</dbReference>